<dbReference type="InterPro" id="IPR005314">
    <property type="entry name" value="Peptidase_C50"/>
</dbReference>
<keyword evidence="5" id="KW-0802">TPR repeat</keyword>
<dbReference type="Pfam" id="PF03568">
    <property type="entry name" value="Separin_C"/>
    <property type="match status" value="1"/>
</dbReference>
<dbReference type="GO" id="GO:0044732">
    <property type="term" value="C:mitotic spindle pole body"/>
    <property type="evidence" value="ECO:0007669"/>
    <property type="project" value="TreeGrafter"/>
</dbReference>
<dbReference type="InterPro" id="IPR019734">
    <property type="entry name" value="TPR_rpt"/>
</dbReference>
<feature type="compositionally biased region" description="Acidic residues" evidence="6">
    <location>
        <begin position="2153"/>
        <end position="2163"/>
    </location>
</feature>
<dbReference type="InterPro" id="IPR011990">
    <property type="entry name" value="TPR-like_helical_dom_sf"/>
</dbReference>
<feature type="region of interest" description="Disordered" evidence="6">
    <location>
        <begin position="2128"/>
        <end position="2168"/>
    </location>
</feature>
<evidence type="ECO:0000313" key="9">
    <source>
        <dbReference type="Proteomes" id="UP000799429"/>
    </source>
</evidence>
<dbReference type="GO" id="GO:0072686">
    <property type="term" value="C:mitotic spindle"/>
    <property type="evidence" value="ECO:0007669"/>
    <property type="project" value="TreeGrafter"/>
</dbReference>
<evidence type="ECO:0000259" key="7">
    <source>
        <dbReference type="PROSITE" id="PS51700"/>
    </source>
</evidence>
<feature type="compositionally biased region" description="Basic and acidic residues" evidence="6">
    <location>
        <begin position="2141"/>
        <end position="2152"/>
    </location>
</feature>
<comment type="catalytic activity">
    <reaction evidence="1">
        <text>All bonds known to be hydrolyzed by this endopeptidase have arginine in P1 and an acidic residue in P4. P6 is often occupied by an acidic residue or by a hydroxy-amino-acid residue, the phosphorylation of which enhances cleavage.</text>
        <dbReference type="EC" id="3.4.22.49"/>
    </reaction>
</comment>
<evidence type="ECO:0000256" key="2">
    <source>
        <dbReference type="ARBA" id="ARBA00012489"/>
    </source>
</evidence>
<dbReference type="OrthoDB" id="10255632at2759"/>
<evidence type="ECO:0000256" key="6">
    <source>
        <dbReference type="SAM" id="MobiDB-lite"/>
    </source>
</evidence>
<proteinExistence type="predicted"/>
<dbReference type="GO" id="GO:0004197">
    <property type="term" value="F:cysteine-type endopeptidase activity"/>
    <property type="evidence" value="ECO:0007669"/>
    <property type="project" value="InterPro"/>
</dbReference>
<feature type="compositionally biased region" description="Polar residues" evidence="6">
    <location>
        <begin position="159"/>
        <end position="182"/>
    </location>
</feature>
<evidence type="ECO:0000256" key="4">
    <source>
        <dbReference type="ARBA" id="ARBA00022829"/>
    </source>
</evidence>
<dbReference type="GO" id="GO:0006508">
    <property type="term" value="P:proteolysis"/>
    <property type="evidence" value="ECO:0007669"/>
    <property type="project" value="InterPro"/>
</dbReference>
<protein>
    <recommendedName>
        <fullName evidence="2">separase</fullName>
        <ecNumber evidence="2">3.4.22.49</ecNumber>
    </recommendedName>
</protein>
<dbReference type="InterPro" id="IPR030397">
    <property type="entry name" value="SEPARIN_core_dom"/>
</dbReference>
<feature type="domain" description="Peptidase C50" evidence="7">
    <location>
        <begin position="1968"/>
        <end position="2075"/>
    </location>
</feature>
<evidence type="ECO:0000256" key="1">
    <source>
        <dbReference type="ARBA" id="ARBA00000451"/>
    </source>
</evidence>
<dbReference type="EC" id="3.4.22.49" evidence="2"/>
<dbReference type="PANTHER" id="PTHR12792">
    <property type="entry name" value="EXTRA SPINDLE POLES 1-RELATED"/>
    <property type="match status" value="1"/>
</dbReference>
<dbReference type="PANTHER" id="PTHR12792:SF0">
    <property type="entry name" value="SEPARIN"/>
    <property type="match status" value="1"/>
</dbReference>
<keyword evidence="3" id="KW-0378">Hydrolase</keyword>
<gene>
    <name evidence="8" type="ORF">M501DRAFT_995055</name>
</gene>
<evidence type="ECO:0000256" key="5">
    <source>
        <dbReference type="PROSITE-ProRule" id="PRU00339"/>
    </source>
</evidence>
<dbReference type="SMART" id="SM00028">
    <property type="entry name" value="TPR"/>
    <property type="match status" value="5"/>
</dbReference>
<feature type="region of interest" description="Disordered" evidence="6">
    <location>
        <begin position="1384"/>
        <end position="1425"/>
    </location>
</feature>
<keyword evidence="4" id="KW-0159">Chromosome partition</keyword>
<dbReference type="PROSITE" id="PS50005">
    <property type="entry name" value="TPR"/>
    <property type="match status" value="1"/>
</dbReference>
<comment type="caution">
    <text evidence="8">The sequence shown here is derived from an EMBL/GenBank/DDBJ whole genome shotgun (WGS) entry which is preliminary data.</text>
</comment>
<dbReference type="GO" id="GO:0005634">
    <property type="term" value="C:nucleus"/>
    <property type="evidence" value="ECO:0007669"/>
    <property type="project" value="InterPro"/>
</dbReference>
<sequence length="2201" mass="245759">MTPPTTGQSRVQIGSVKSAVSSYTTCSSLTVTELQSLLNILPNPVQEDLKSNASAKALKTVAKKTRNTRPRVDNSQTVTLETLPTIYPKLSPRERYILATDVVNSCLKSLSEALKFSSKVSLPPRQKQLDKSYDDRPSRPRAHTRTTSNTQEPLRPRSINESTYSSVQQHSLNGQPSRATSFPTDLQPGLKATAQCARAAFQYLRTPEAQKFCNNETHPFQVENGMLAFIGKVVSLGMDKTAIEELRILKRRLDSKRDASEDSPELQNEPIGENSSAASGKKIFSKLLNFKVVSMDSALLALIIGYQIHVLRILASNRRPAAVDAVIEYMLPSSPSSPLNLGIKCAESQNYSSKIARHLESFSNILLSLCPSNALAEDAEALNKDLYPSPSNVLKLQCLALHARALWWQIAGHEGNAGRDLLDPFSKNVDVFIRRSQENPDHRLILVQSLWKNFESVLNHLSTQMLHAIEADKARRSILQNLASLAQSASKIEDALNWAELSVPERVATKSEIRTASVAVRKATVGLKSMESPTRGCNVEALVVTAQESLDCRLRGDAADLDVLLGDISDLRRAATKLLMSCEPDSKQDAEGSIESPWVIGALCIHSCVRFLARYVGKRRDNSDTKKDTDRHAEKLALARRLAKGFIDSAIVCCKSLIDTRNVKWEEFDVVLRDCETIISGIHQDFEENAISEWHSSAQYPLVRISNTYWAYYLRYDKKNEQSERVNLLNAVRRSVDVLSDSGTAEQASGYLSIKLERLGLLYEAVSRFSRAHASLYKAIQVSINSGFLRGIAKLAETTSLSEIRQKDRNGLLLDRIILSYQRITLKYVPETSEEGIFSGFFDNPSLIPDQRGLLLEWQLALFAESQSMSRNEDVRIWDSIANLSELLKVVYSSSDFPLRRQRAAMIILRLTQKHKDMPDPGWISWAVECSNKYTSSLANDAGLSMYQGGIRASLATWITFREYPSSIDVLQSSLRTWQDILDSSDSSKALNSQIDDFNQWISLLNLISEYLDGQGEEYLRIPALTLLSRAMELQSPQDPGMRVSCYSSLGLCFLQLGYSGKCGLVLAKAQSLLDTVNVPVEPKLRLYIAYAQYSLSLGLFQECKDTLTSAQDIAFNDPELLAMNGPTSTLSTRIKLNRLLADAYFASAMLCLREGNSTEALGLAKQSLKLNQRAWVSLENKACGRKKQSKQDNNESDVGTLTDDMNRLTVTAKEQQLVMTMTHQSLKGAMFWSLTPALFRSLTYLSHIHIHQGSYSEAVYFLEHAHKVADAVQSTSNRLEVYILMADLYIRSGRGDQAAEWLTKAEILNPNLGNFRLLALYHRTRASLQGYLEETEEQIKSYDIADKLICKLVSPAFKNTLEKMSSPEDDLVQKMVGLDVTKQKVPTKGGRSAKRGGRSTAKSSKSRTRNIATNKEEQQPTTTMSGCECPALWDLRGDILRRKALVLLLRQEIPDATDLLQEAEDLQNCDDSVLYHSTVTFRSLHQRALAEMLNDITFNGLIESTISFPSLAANRRRSSGITTKSDLDGSIQHRVGTKSSRARTNTIARADSMETFSQILQKAQDTVYNVHSLALRSGSAAIVKNICNALSHITVLLSAANATPSKCHLHPLFAALMTELPKTINTRMEHGAIQVDKPHLPRDELMKWPKLPEPISSKHPSVSDFQSEYVDIIPETWSVISMSLNENRDELYITRYQAHQSPFILRLPMSRHNSIDKDEDIFGFDEGKRELLEIIGLSDFSLRDKRDLRAKGAKTAWWEERQALDSRMEDLLLNIQNIWLGGFHGIFSEHRRQPELLGRFQTSFQNILNRHLPSRQGVKRSKQRFSFDPRILDLFIGLGDATEESLDLDEPLIDLLYFVVDVLQFNGERNAYDEIDFDALTIETLDLLRTYHSSAAHEIPDPVPHHTILILDPELHAFPWESLPALSSLSISRLPSLAALRTRILAAGHTYPSSLGPDVEGHYINLGVGGTAILNPGGDLPDTQAVLEQPLATLPQSWEVIVGREPKEKEMEEAIRDKQCLLYFGHGSGAQYIRSRTIKRLYSPSSLEERAARAPATTLLLGCSSAKIVTNGEFNPTGILLSYLTAGAPAVMGALWDVSDRDIDRFSVGVGESWGLWEKGVAEPVKAKSSKPRGRVKKCERKDKEKARENGKEDDEISEELDGDGKVSLSEAVRRSRRRCFLKYLNGAAPVVYGIPVFLR</sequence>
<reference evidence="8" key="1">
    <citation type="journal article" date="2020" name="Stud. Mycol.">
        <title>101 Dothideomycetes genomes: a test case for predicting lifestyles and emergence of pathogens.</title>
        <authorList>
            <person name="Haridas S."/>
            <person name="Albert R."/>
            <person name="Binder M."/>
            <person name="Bloem J."/>
            <person name="Labutti K."/>
            <person name="Salamov A."/>
            <person name="Andreopoulos B."/>
            <person name="Baker S."/>
            <person name="Barry K."/>
            <person name="Bills G."/>
            <person name="Bluhm B."/>
            <person name="Cannon C."/>
            <person name="Castanera R."/>
            <person name="Culley D."/>
            <person name="Daum C."/>
            <person name="Ezra D."/>
            <person name="Gonzalez J."/>
            <person name="Henrissat B."/>
            <person name="Kuo A."/>
            <person name="Liang C."/>
            <person name="Lipzen A."/>
            <person name="Lutzoni F."/>
            <person name="Magnuson J."/>
            <person name="Mondo S."/>
            <person name="Nolan M."/>
            <person name="Ohm R."/>
            <person name="Pangilinan J."/>
            <person name="Park H.-J."/>
            <person name="Ramirez L."/>
            <person name="Alfaro M."/>
            <person name="Sun H."/>
            <person name="Tritt A."/>
            <person name="Yoshinaga Y."/>
            <person name="Zwiers L.-H."/>
            <person name="Turgeon B."/>
            <person name="Goodwin S."/>
            <person name="Spatafora J."/>
            <person name="Crous P."/>
            <person name="Grigoriev I."/>
        </authorList>
    </citation>
    <scope>NUCLEOTIDE SEQUENCE</scope>
    <source>
        <strain evidence="8">CBS 101060</strain>
    </source>
</reference>
<organism evidence="8 9">
    <name type="scientific">Patellaria atrata CBS 101060</name>
    <dbReference type="NCBI Taxonomy" id="1346257"/>
    <lineage>
        <taxon>Eukaryota</taxon>
        <taxon>Fungi</taxon>
        <taxon>Dikarya</taxon>
        <taxon>Ascomycota</taxon>
        <taxon>Pezizomycotina</taxon>
        <taxon>Dothideomycetes</taxon>
        <taxon>Dothideomycetes incertae sedis</taxon>
        <taxon>Patellariales</taxon>
        <taxon>Patellariaceae</taxon>
        <taxon>Patellaria</taxon>
    </lineage>
</organism>
<evidence type="ECO:0000313" key="8">
    <source>
        <dbReference type="EMBL" id="KAF2837812.1"/>
    </source>
</evidence>
<feature type="repeat" description="TPR" evidence="5">
    <location>
        <begin position="1280"/>
        <end position="1313"/>
    </location>
</feature>
<dbReference type="Proteomes" id="UP000799429">
    <property type="component" value="Unassembled WGS sequence"/>
</dbReference>
<dbReference type="Gene3D" id="1.25.40.10">
    <property type="entry name" value="Tetratricopeptide repeat domain"/>
    <property type="match status" value="1"/>
</dbReference>
<dbReference type="PROSITE" id="PS51700">
    <property type="entry name" value="SEPARIN"/>
    <property type="match status" value="1"/>
</dbReference>
<feature type="compositionally biased region" description="Basic and acidic residues" evidence="6">
    <location>
        <begin position="127"/>
        <end position="138"/>
    </location>
</feature>
<keyword evidence="9" id="KW-1185">Reference proteome</keyword>
<feature type="region of interest" description="Disordered" evidence="6">
    <location>
        <begin position="257"/>
        <end position="276"/>
    </location>
</feature>
<feature type="region of interest" description="Disordered" evidence="6">
    <location>
        <begin position="119"/>
        <end position="182"/>
    </location>
</feature>
<name>A0A9P4S833_9PEZI</name>
<dbReference type="EMBL" id="MU006098">
    <property type="protein sequence ID" value="KAF2837812.1"/>
    <property type="molecule type" value="Genomic_DNA"/>
</dbReference>
<accession>A0A9P4S833</accession>
<dbReference type="GO" id="GO:0005737">
    <property type="term" value="C:cytoplasm"/>
    <property type="evidence" value="ECO:0007669"/>
    <property type="project" value="TreeGrafter"/>
</dbReference>
<dbReference type="GO" id="GO:0051307">
    <property type="term" value="P:meiotic chromosome separation"/>
    <property type="evidence" value="ECO:0007669"/>
    <property type="project" value="TreeGrafter"/>
</dbReference>
<evidence type="ECO:0000256" key="3">
    <source>
        <dbReference type="ARBA" id="ARBA00022801"/>
    </source>
</evidence>
<dbReference type="SUPFAM" id="SSF48452">
    <property type="entry name" value="TPR-like"/>
    <property type="match status" value="2"/>
</dbReference>
<feature type="compositionally biased region" description="Basic residues" evidence="6">
    <location>
        <begin position="2129"/>
        <end position="2140"/>
    </location>
</feature>